<feature type="region of interest" description="Disordered" evidence="2">
    <location>
        <begin position="22"/>
        <end position="58"/>
    </location>
</feature>
<evidence type="ECO:0000256" key="3">
    <source>
        <dbReference type="SAM" id="SignalP"/>
    </source>
</evidence>
<keyword evidence="1 3" id="KW-0732">Signal</keyword>
<dbReference type="AlphaFoldDB" id="A0A255IVE5"/>
<comment type="caution">
    <text evidence="5">The sequence shown here is derived from an EMBL/GenBank/DDBJ whole genome shotgun (WGS) entry which is preliminary data.</text>
</comment>
<dbReference type="SUPFAM" id="SSF53850">
    <property type="entry name" value="Periplasmic binding protein-like II"/>
    <property type="match status" value="1"/>
</dbReference>
<evidence type="ECO:0000313" key="6">
    <source>
        <dbReference type="Proteomes" id="UP000216411"/>
    </source>
</evidence>
<evidence type="ECO:0000313" key="4">
    <source>
        <dbReference type="EMBL" id="PXV89221.1"/>
    </source>
</evidence>
<evidence type="ECO:0000256" key="1">
    <source>
        <dbReference type="ARBA" id="ARBA00022729"/>
    </source>
</evidence>
<dbReference type="Gene3D" id="3.40.190.10">
    <property type="entry name" value="Periplasmic binding protein-like II"/>
    <property type="match status" value="2"/>
</dbReference>
<dbReference type="Pfam" id="PF13416">
    <property type="entry name" value="SBP_bac_8"/>
    <property type="match status" value="1"/>
</dbReference>
<dbReference type="Proteomes" id="UP000216411">
    <property type="component" value="Unassembled WGS sequence"/>
</dbReference>
<reference evidence="5 6" key="1">
    <citation type="journal article" date="2017" name="Genome Announc.">
        <title>Draft Genome Sequence of a Sporulating and Motile Strain of Lachnotalea glycerini Isolated from Water in Quebec City, Canada.</title>
        <authorList>
            <person name="Maheux A.F."/>
            <person name="Boudreau D.K."/>
            <person name="Berube E."/>
            <person name="Boissinot M."/>
            <person name="Raymond F."/>
            <person name="Brodeur S."/>
            <person name="Corbeil J."/>
            <person name="Isabel S."/>
            <person name="Omar R.F."/>
            <person name="Bergeron M.G."/>
        </authorList>
    </citation>
    <scope>NUCLEOTIDE SEQUENCE [LARGE SCALE GENOMIC DNA]</scope>
    <source>
        <strain evidence="5 6">CCRI-19302</strain>
    </source>
</reference>
<dbReference type="RefSeq" id="WP_094376149.1">
    <property type="nucleotide sequence ID" value="NZ_NOKA02000107.1"/>
</dbReference>
<feature type="compositionally biased region" description="Basic and acidic residues" evidence="2">
    <location>
        <begin position="29"/>
        <end position="58"/>
    </location>
</feature>
<dbReference type="EMBL" id="NOKA02000107">
    <property type="protein sequence ID" value="RDY27492.1"/>
    <property type="molecule type" value="Genomic_DNA"/>
</dbReference>
<name>A0A255IVE5_9FIRM</name>
<dbReference type="EMBL" id="QICS01000007">
    <property type="protein sequence ID" value="PXV89221.1"/>
    <property type="molecule type" value="Genomic_DNA"/>
</dbReference>
<protein>
    <submittedName>
        <fullName evidence="5">ABC transporter substrate-binding protein</fullName>
    </submittedName>
    <submittedName>
        <fullName evidence="4">Iron(III) transport system substrate-binding protein</fullName>
    </submittedName>
</protein>
<accession>A0A255IVE5</accession>
<feature type="chain" id="PRO_5038223337" evidence="3">
    <location>
        <begin position="18"/>
        <end position="402"/>
    </location>
</feature>
<gene>
    <name evidence="4" type="ORF">C8E03_107198</name>
    <name evidence="5" type="ORF">CG710_020640</name>
</gene>
<feature type="signal peptide" evidence="3">
    <location>
        <begin position="1"/>
        <end position="17"/>
    </location>
</feature>
<sequence length="402" mass="44695">MKRKLLCALLCVSTVAATMMTGCGNSSESTKEETKEDVSDTSSETEKTDATKETQDVKETEMTQEELIEAAKAEGTLRVYGVHSYLEKAAAAFQEKYGITVEWTQLGETELMDKVSTECQAGISDGADLIFAQDGARISADLITPGYIHQWSSDRLGALTGNSDMSLSVFEYSAKAFIYNNEKTGETPYLTNIWMVTDPQYKGFFSMKDPTAEGVNFNFLTMLTSDENAAKMAEAYKEYYGKDITLTTDNAGYEFIKMMYENGVVLGTSDTKISEAIGAKGQSDTWVGFFAVQRFATAAEKDLALAMNTEMSPFVGWYYPIYSIILENAQNKNAAKLFVEYMLSEEGWSFWSENVGDYNANTSLPYAGDISFEDWKKIAIGEDLDYVYKNRAVVEDFISSIQ</sequence>
<dbReference type="PANTHER" id="PTHR30006">
    <property type="entry name" value="THIAMINE-BINDING PERIPLASMIC PROTEIN-RELATED"/>
    <property type="match status" value="1"/>
</dbReference>
<keyword evidence="6" id="KW-1185">Reference proteome</keyword>
<dbReference type="GO" id="GO:0030288">
    <property type="term" value="C:outer membrane-bounded periplasmic space"/>
    <property type="evidence" value="ECO:0007669"/>
    <property type="project" value="TreeGrafter"/>
</dbReference>
<evidence type="ECO:0000256" key="2">
    <source>
        <dbReference type="SAM" id="MobiDB-lite"/>
    </source>
</evidence>
<dbReference type="InterPro" id="IPR006059">
    <property type="entry name" value="SBP"/>
</dbReference>
<dbReference type="PROSITE" id="PS51257">
    <property type="entry name" value="PROKAR_LIPOPROTEIN"/>
    <property type="match status" value="1"/>
</dbReference>
<evidence type="ECO:0000313" key="5">
    <source>
        <dbReference type="EMBL" id="RDY27492.1"/>
    </source>
</evidence>
<reference evidence="5" key="3">
    <citation type="submission" date="2018-07" db="EMBL/GenBank/DDBJ databases">
        <authorList>
            <person name="Quirk P.G."/>
            <person name="Krulwich T.A."/>
        </authorList>
    </citation>
    <scope>NUCLEOTIDE SEQUENCE</scope>
    <source>
        <strain evidence="5">CCRI-19302</strain>
    </source>
</reference>
<dbReference type="OrthoDB" id="366726at2"/>
<reference evidence="4 7" key="2">
    <citation type="submission" date="2018-05" db="EMBL/GenBank/DDBJ databases">
        <title>Genomic Encyclopedia of Type Strains, Phase IV (KMG-IV): sequencing the most valuable type-strain genomes for metagenomic binning, comparative biology and taxonomic classification.</title>
        <authorList>
            <person name="Goeker M."/>
        </authorList>
    </citation>
    <scope>NUCLEOTIDE SEQUENCE [LARGE SCALE GENOMIC DNA]</scope>
    <source>
        <strain evidence="4 7">DSM 28816</strain>
    </source>
</reference>
<evidence type="ECO:0000313" key="7">
    <source>
        <dbReference type="Proteomes" id="UP000247523"/>
    </source>
</evidence>
<dbReference type="PANTHER" id="PTHR30006:SF25">
    <property type="entry name" value="PHOSPHOGLYCERATE TRANSPORT REGULATORY PROTEIN PGTC"/>
    <property type="match status" value="1"/>
</dbReference>
<proteinExistence type="predicted"/>
<organism evidence="5 6">
    <name type="scientific">Lachnotalea glycerini</name>
    <dbReference type="NCBI Taxonomy" id="1763509"/>
    <lineage>
        <taxon>Bacteria</taxon>
        <taxon>Bacillati</taxon>
        <taxon>Bacillota</taxon>
        <taxon>Clostridia</taxon>
        <taxon>Lachnospirales</taxon>
        <taxon>Lachnospiraceae</taxon>
        <taxon>Lachnotalea</taxon>
    </lineage>
</organism>
<dbReference type="Proteomes" id="UP000247523">
    <property type="component" value="Unassembled WGS sequence"/>
</dbReference>